<comment type="caution">
    <text evidence="3">The sequence shown here is derived from an EMBL/GenBank/DDBJ whole genome shotgun (WGS) entry which is preliminary data.</text>
</comment>
<keyword evidence="4" id="KW-1185">Reference proteome</keyword>
<dbReference type="PANTHER" id="PTHR43249">
    <property type="entry name" value="UDP-N-ACETYL-2-AMINO-2-DEOXY-D-GLUCURONATE OXIDASE"/>
    <property type="match status" value="1"/>
</dbReference>
<name>A0ABT4I6I1_9ACTO</name>
<dbReference type="InterPro" id="IPR052515">
    <property type="entry name" value="Gfo/Idh/MocA_Oxidoreductase"/>
</dbReference>
<dbReference type="InterPro" id="IPR036291">
    <property type="entry name" value="NAD(P)-bd_dom_sf"/>
</dbReference>
<evidence type="ECO:0000313" key="3">
    <source>
        <dbReference type="EMBL" id="MCZ0856743.1"/>
    </source>
</evidence>
<dbReference type="Gene3D" id="3.30.360.10">
    <property type="entry name" value="Dihydrodipicolinate Reductase, domain 2"/>
    <property type="match status" value="1"/>
</dbReference>
<reference evidence="3" key="1">
    <citation type="submission" date="2022-10" db="EMBL/GenBank/DDBJ databases">
        <title>Genome sequence of Actinomyces israelii ATCC 10048.</title>
        <authorList>
            <person name="Watt R.M."/>
            <person name="Tong W.M."/>
        </authorList>
    </citation>
    <scope>NUCLEOTIDE SEQUENCE</scope>
    <source>
        <strain evidence="3">ATCC 10048</strain>
    </source>
</reference>
<dbReference type="RefSeq" id="WP_268916458.1">
    <property type="nucleotide sequence ID" value="NZ_JAPTMY010000002.1"/>
</dbReference>
<feature type="domain" description="Gfo/Idh/MocA-like oxidoreductase N-terminal" evidence="1">
    <location>
        <begin position="4"/>
        <end position="116"/>
    </location>
</feature>
<sequence length="342" mass="36608">MTTAAIVGCGDVAAVHLQAIEAIDAVELVGVCDTDPGALAAAVERTGAPGFAAVGELLEAVRPDVVHVTTPHDAHVDVALAALGAGAGVIQEKPVAHTTRQARRLVDAVARLQDRLGPDAPKIAVCLQNRYNVSSVELRRLLDSGALGAVRGAYATVAWSRSPGYYPARPWRGLWERAGGGLLMNQAPHTLDLIQWLLGDVVEVQGSVSTDKFGAVSEVEDTACARFTHADGATTCFYGTINLSAHRPVELELDCERACVVLRDGLEVRWADGRVERHEERTAGSRGRSYWGVSHELLIRDFYSRLDDPEPFWIGPAQAMACLLMAKAVYRAAGLPPTTCDE</sequence>
<dbReference type="InterPro" id="IPR055170">
    <property type="entry name" value="GFO_IDH_MocA-like_dom"/>
</dbReference>
<dbReference type="Proteomes" id="UP001072034">
    <property type="component" value="Unassembled WGS sequence"/>
</dbReference>
<gene>
    <name evidence="3" type="ORF">OHJ16_01585</name>
</gene>
<dbReference type="SUPFAM" id="SSF51735">
    <property type="entry name" value="NAD(P)-binding Rossmann-fold domains"/>
    <property type="match status" value="1"/>
</dbReference>
<evidence type="ECO:0000259" key="1">
    <source>
        <dbReference type="Pfam" id="PF01408"/>
    </source>
</evidence>
<dbReference type="Pfam" id="PF22725">
    <property type="entry name" value="GFO_IDH_MocA_C3"/>
    <property type="match status" value="1"/>
</dbReference>
<dbReference type="Pfam" id="PF01408">
    <property type="entry name" value="GFO_IDH_MocA"/>
    <property type="match status" value="1"/>
</dbReference>
<evidence type="ECO:0000259" key="2">
    <source>
        <dbReference type="Pfam" id="PF22725"/>
    </source>
</evidence>
<evidence type="ECO:0000313" key="4">
    <source>
        <dbReference type="Proteomes" id="UP001072034"/>
    </source>
</evidence>
<dbReference type="PANTHER" id="PTHR43249:SF1">
    <property type="entry name" value="D-GLUCOSIDE 3-DEHYDROGENASE"/>
    <property type="match status" value="1"/>
</dbReference>
<dbReference type="EMBL" id="JAPTMY010000002">
    <property type="protein sequence ID" value="MCZ0856743.1"/>
    <property type="molecule type" value="Genomic_DNA"/>
</dbReference>
<dbReference type="InterPro" id="IPR000683">
    <property type="entry name" value="Gfo/Idh/MocA-like_OxRdtase_N"/>
</dbReference>
<accession>A0ABT4I6I1</accession>
<organism evidence="3 4">
    <name type="scientific">Actinomyces israelii</name>
    <dbReference type="NCBI Taxonomy" id="1659"/>
    <lineage>
        <taxon>Bacteria</taxon>
        <taxon>Bacillati</taxon>
        <taxon>Actinomycetota</taxon>
        <taxon>Actinomycetes</taxon>
        <taxon>Actinomycetales</taxon>
        <taxon>Actinomycetaceae</taxon>
        <taxon>Actinomyces</taxon>
    </lineage>
</organism>
<proteinExistence type="predicted"/>
<dbReference type="Gene3D" id="3.40.50.720">
    <property type="entry name" value="NAD(P)-binding Rossmann-like Domain"/>
    <property type="match status" value="1"/>
</dbReference>
<protein>
    <submittedName>
        <fullName evidence="3">Gfo/Idh/MocA family oxidoreductase</fullName>
    </submittedName>
</protein>
<feature type="domain" description="GFO/IDH/MocA-like oxidoreductase" evidence="2">
    <location>
        <begin position="137"/>
        <end position="258"/>
    </location>
</feature>
<dbReference type="SUPFAM" id="SSF55347">
    <property type="entry name" value="Glyceraldehyde-3-phosphate dehydrogenase-like, C-terminal domain"/>
    <property type="match status" value="1"/>
</dbReference>